<dbReference type="EMBL" id="JBHSRF010000071">
    <property type="protein sequence ID" value="MFC6085889.1"/>
    <property type="molecule type" value="Genomic_DNA"/>
</dbReference>
<evidence type="ECO:0000313" key="2">
    <source>
        <dbReference type="EMBL" id="MFC6085889.1"/>
    </source>
</evidence>
<organism evidence="2 3">
    <name type="scientific">Sphaerisporangium aureirubrum</name>
    <dbReference type="NCBI Taxonomy" id="1544736"/>
    <lineage>
        <taxon>Bacteria</taxon>
        <taxon>Bacillati</taxon>
        <taxon>Actinomycetota</taxon>
        <taxon>Actinomycetes</taxon>
        <taxon>Streptosporangiales</taxon>
        <taxon>Streptosporangiaceae</taxon>
        <taxon>Sphaerisporangium</taxon>
    </lineage>
</organism>
<comment type="caution">
    <text evidence="2">The sequence shown here is derived from an EMBL/GenBank/DDBJ whole genome shotgun (WGS) entry which is preliminary data.</text>
</comment>
<gene>
    <name evidence="2" type="ORF">ACFP1K_32310</name>
</gene>
<accession>A0ABW1NT38</accession>
<evidence type="ECO:0000313" key="3">
    <source>
        <dbReference type="Proteomes" id="UP001596137"/>
    </source>
</evidence>
<reference evidence="3" key="1">
    <citation type="journal article" date="2019" name="Int. J. Syst. Evol. Microbiol.">
        <title>The Global Catalogue of Microorganisms (GCM) 10K type strain sequencing project: providing services to taxonomists for standard genome sequencing and annotation.</title>
        <authorList>
            <consortium name="The Broad Institute Genomics Platform"/>
            <consortium name="The Broad Institute Genome Sequencing Center for Infectious Disease"/>
            <person name="Wu L."/>
            <person name="Ma J."/>
        </authorList>
    </citation>
    <scope>NUCLEOTIDE SEQUENCE [LARGE SCALE GENOMIC DNA]</scope>
    <source>
        <strain evidence="3">JCM 30346</strain>
    </source>
</reference>
<keyword evidence="3" id="KW-1185">Reference proteome</keyword>
<dbReference type="Proteomes" id="UP001596137">
    <property type="component" value="Unassembled WGS sequence"/>
</dbReference>
<proteinExistence type="predicted"/>
<evidence type="ECO:0000256" key="1">
    <source>
        <dbReference type="SAM" id="MobiDB-lite"/>
    </source>
</evidence>
<name>A0ABW1NT38_9ACTN</name>
<protein>
    <submittedName>
        <fullName evidence="2">Uncharacterized protein</fullName>
    </submittedName>
</protein>
<feature type="region of interest" description="Disordered" evidence="1">
    <location>
        <begin position="32"/>
        <end position="51"/>
    </location>
</feature>
<sequence length="51" mass="5692">MTIQRTFQSFPVFRGGHEDEVPVNGEVIPEMEDGTTVGQTIRNGHERSHPA</sequence>
<dbReference type="RefSeq" id="WP_380760503.1">
    <property type="nucleotide sequence ID" value="NZ_JBHSRF010000071.1"/>
</dbReference>